<dbReference type="Proteomes" id="UP000433406">
    <property type="component" value="Unassembled WGS sequence"/>
</dbReference>
<comment type="caution">
    <text evidence="2">The sequence shown here is derived from an EMBL/GenBank/DDBJ whole genome shotgun (WGS) entry which is preliminary data.</text>
</comment>
<evidence type="ECO:0000313" key="2">
    <source>
        <dbReference type="EMBL" id="MTB97315.1"/>
    </source>
</evidence>
<name>A0A6I3JGZ1_9ACTN</name>
<protein>
    <submittedName>
        <fullName evidence="2">DUF3883 domain-containing protein</fullName>
    </submittedName>
</protein>
<gene>
    <name evidence="2" type="ORF">GGQ22_19805</name>
</gene>
<evidence type="ECO:0000313" key="3">
    <source>
        <dbReference type="Proteomes" id="UP000433406"/>
    </source>
</evidence>
<proteinExistence type="predicted"/>
<sequence length="308" mass="33713">MTVMDHGWAATRSTPTAYQLQAALLAARVLDPSGNTPDSLIVSYDQLATGGLYRSQDLQAGHTLLQRAKLVSPQDSRHVPTPALLDLCDLPDDVATELLLQELFVEEPPLWLYAAVVDDEVRWENVPQADQDALEQLLEDAARREALLMGLGRTLDAAQLHDQGARGEEYVVELCRQHLNARSRPDLAAAVKRVSLRSDQLGYDVTSSDTTGRRHRIEVKTTSSASVGRVDFFISRNEVVVGARDPGWSLVAVRRNRDGGLELLGWCSAISLTPHLPRDVSPQGRWSSVRLSVAITEFAPGLPLDAGV</sequence>
<dbReference type="InterPro" id="IPR024975">
    <property type="entry name" value="NOV_C"/>
</dbReference>
<organism evidence="2 3">
    <name type="scientific">Nocardioides marmotae</name>
    <dbReference type="NCBI Taxonomy" id="2663857"/>
    <lineage>
        <taxon>Bacteria</taxon>
        <taxon>Bacillati</taxon>
        <taxon>Actinomycetota</taxon>
        <taxon>Actinomycetes</taxon>
        <taxon>Propionibacteriales</taxon>
        <taxon>Nocardioidaceae</taxon>
        <taxon>Nocardioides</taxon>
    </lineage>
</organism>
<reference evidence="2 3" key="1">
    <citation type="submission" date="2019-10" db="EMBL/GenBank/DDBJ databases">
        <title>Nocardioides novel species isolated from the excrement of Marmot.</title>
        <authorList>
            <person name="Zhang G."/>
        </authorList>
    </citation>
    <scope>NUCLEOTIDE SEQUENCE [LARGE SCALE GENOMIC DNA]</scope>
    <source>
        <strain evidence="3">zg-579</strain>
    </source>
</reference>
<feature type="domain" description="Protein NO VEIN C-terminal" evidence="1">
    <location>
        <begin position="167"/>
        <end position="244"/>
    </location>
</feature>
<keyword evidence="3" id="KW-1185">Reference proteome</keyword>
<accession>A0A6I3JGZ1</accession>
<dbReference type="Pfam" id="PF13020">
    <property type="entry name" value="NOV_C"/>
    <property type="match status" value="1"/>
</dbReference>
<dbReference type="AlphaFoldDB" id="A0A6I3JGZ1"/>
<evidence type="ECO:0000259" key="1">
    <source>
        <dbReference type="Pfam" id="PF13020"/>
    </source>
</evidence>
<dbReference type="EMBL" id="WLCI01000021">
    <property type="protein sequence ID" value="MTB97315.1"/>
    <property type="molecule type" value="Genomic_DNA"/>
</dbReference>